<organism evidence="2 3">
    <name type="scientific">Phytophthora boehmeriae</name>
    <dbReference type="NCBI Taxonomy" id="109152"/>
    <lineage>
        <taxon>Eukaryota</taxon>
        <taxon>Sar</taxon>
        <taxon>Stramenopiles</taxon>
        <taxon>Oomycota</taxon>
        <taxon>Peronosporomycetes</taxon>
        <taxon>Peronosporales</taxon>
        <taxon>Peronosporaceae</taxon>
        <taxon>Phytophthora</taxon>
    </lineage>
</organism>
<name>A0A8T1WR53_9STRA</name>
<dbReference type="OrthoDB" id="108791at2759"/>
<dbReference type="Proteomes" id="UP000693981">
    <property type="component" value="Unassembled WGS sequence"/>
</dbReference>
<sequence>MSESVLCPPNNQRLSSCVIGEVRQRSRSTRPDLFQDVGDLIDVDSFIQELMKHQPAADSPISRPINTESTAGATSYDPRDSRRIKTDYTRSPPRSRRAEASTKQTKSFDVKLLRERRRINMARYRKKQDDKIINCVGDIQRLRLEIQQLTHQRDLLVAGIPTKTTAWNVATEFFRLFRFGYKETEMTTDDSTRSQRGSNVQENFLRATMAEDVTGFGVCGIERMIERVRHISLIVQGVDVTLTRLESDADDSVVANFGAKVTITEASVRRFFAHVVNDTDEDKWRHLCSRLLGRQLLLNGSLRLDWDDTNECVTRLFFQCDMIAPLMGLLSDVSDLFDNNLKLTSKCTLVRQSNV</sequence>
<feature type="region of interest" description="Disordered" evidence="1">
    <location>
        <begin position="53"/>
        <end position="107"/>
    </location>
</feature>
<gene>
    <name evidence="2" type="ORF">PHYBOEH_005553</name>
</gene>
<dbReference type="AlphaFoldDB" id="A0A8T1WR53"/>
<evidence type="ECO:0008006" key="4">
    <source>
        <dbReference type="Google" id="ProtNLM"/>
    </source>
</evidence>
<evidence type="ECO:0000313" key="2">
    <source>
        <dbReference type="EMBL" id="KAG7394189.1"/>
    </source>
</evidence>
<accession>A0A8T1WR53</accession>
<feature type="compositionally biased region" description="Basic and acidic residues" evidence="1">
    <location>
        <begin position="96"/>
        <end position="107"/>
    </location>
</feature>
<feature type="compositionally biased region" description="Polar residues" evidence="1">
    <location>
        <begin position="64"/>
        <end position="73"/>
    </location>
</feature>
<evidence type="ECO:0000256" key="1">
    <source>
        <dbReference type="SAM" id="MobiDB-lite"/>
    </source>
</evidence>
<comment type="caution">
    <text evidence="2">The sequence shown here is derived from an EMBL/GenBank/DDBJ whole genome shotgun (WGS) entry which is preliminary data.</text>
</comment>
<feature type="compositionally biased region" description="Basic and acidic residues" evidence="1">
    <location>
        <begin position="77"/>
        <end position="88"/>
    </location>
</feature>
<keyword evidence="3" id="KW-1185">Reference proteome</keyword>
<proteinExistence type="predicted"/>
<protein>
    <recommendedName>
        <fullName evidence="4">Bzip transcription factor</fullName>
    </recommendedName>
</protein>
<reference evidence="2" key="1">
    <citation type="submission" date="2021-02" db="EMBL/GenBank/DDBJ databases">
        <authorList>
            <person name="Palmer J.M."/>
        </authorList>
    </citation>
    <scope>NUCLEOTIDE SEQUENCE</scope>
    <source>
        <strain evidence="2">SCRP23</strain>
    </source>
</reference>
<dbReference type="EMBL" id="JAGDFL010000291">
    <property type="protein sequence ID" value="KAG7394189.1"/>
    <property type="molecule type" value="Genomic_DNA"/>
</dbReference>
<evidence type="ECO:0000313" key="3">
    <source>
        <dbReference type="Proteomes" id="UP000693981"/>
    </source>
</evidence>